<dbReference type="AlphaFoldDB" id="A0A323T9M5"/>
<dbReference type="InterPro" id="IPR029039">
    <property type="entry name" value="Flavoprotein-like_sf"/>
</dbReference>
<evidence type="ECO:0000259" key="2">
    <source>
        <dbReference type="Pfam" id="PF03358"/>
    </source>
</evidence>
<proteinExistence type="inferred from homology"/>
<dbReference type="Pfam" id="PF03358">
    <property type="entry name" value="FMN_red"/>
    <property type="match status" value="1"/>
</dbReference>
<dbReference type="OrthoDB" id="9790975at2"/>
<dbReference type="PANTHER" id="PTHR30543">
    <property type="entry name" value="CHROMATE REDUCTASE"/>
    <property type="match status" value="1"/>
</dbReference>
<reference evidence="3 4" key="1">
    <citation type="submission" date="2017-10" db="EMBL/GenBank/DDBJ databases">
        <title>Bacillus sp. nov., a halophilic bacterium isolated from a Keqin Lake.</title>
        <authorList>
            <person name="Wang H."/>
        </authorList>
    </citation>
    <scope>NUCLEOTIDE SEQUENCE [LARGE SCALE GENOMIC DNA]</scope>
    <source>
        <strain evidence="3 4">KQ-12</strain>
    </source>
</reference>
<dbReference type="InterPro" id="IPR005025">
    <property type="entry name" value="FMN_Rdtase-like_dom"/>
</dbReference>
<dbReference type="GO" id="GO:0016491">
    <property type="term" value="F:oxidoreductase activity"/>
    <property type="evidence" value="ECO:0007669"/>
    <property type="project" value="InterPro"/>
</dbReference>
<dbReference type="SUPFAM" id="SSF52218">
    <property type="entry name" value="Flavoproteins"/>
    <property type="match status" value="1"/>
</dbReference>
<organism evidence="3 4">
    <name type="scientific">Salipaludibacillus keqinensis</name>
    <dbReference type="NCBI Taxonomy" id="2045207"/>
    <lineage>
        <taxon>Bacteria</taxon>
        <taxon>Bacillati</taxon>
        <taxon>Bacillota</taxon>
        <taxon>Bacilli</taxon>
        <taxon>Bacillales</taxon>
        <taxon>Bacillaceae</taxon>
    </lineage>
</organism>
<comment type="similarity">
    <text evidence="1">Belongs to the azoreductase type 2 family.</text>
</comment>
<dbReference type="Proteomes" id="UP000248214">
    <property type="component" value="Unassembled WGS sequence"/>
</dbReference>
<accession>A0A323T9M5</accession>
<dbReference type="RefSeq" id="WP_110611640.1">
    <property type="nucleotide sequence ID" value="NZ_PDOD01000005.1"/>
</dbReference>
<name>A0A323T9M5_9BACI</name>
<keyword evidence="4" id="KW-1185">Reference proteome</keyword>
<evidence type="ECO:0000313" key="4">
    <source>
        <dbReference type="Proteomes" id="UP000248214"/>
    </source>
</evidence>
<dbReference type="GO" id="GO:0010181">
    <property type="term" value="F:FMN binding"/>
    <property type="evidence" value="ECO:0007669"/>
    <property type="project" value="TreeGrafter"/>
</dbReference>
<comment type="caution">
    <text evidence="3">The sequence shown here is derived from an EMBL/GenBank/DDBJ whole genome shotgun (WGS) entry which is preliminary data.</text>
</comment>
<feature type="domain" description="NADPH-dependent FMN reductase-like" evidence="2">
    <location>
        <begin position="7"/>
        <end position="145"/>
    </location>
</feature>
<evidence type="ECO:0000256" key="1">
    <source>
        <dbReference type="ARBA" id="ARBA00009428"/>
    </source>
</evidence>
<dbReference type="PANTHER" id="PTHR30543:SF21">
    <property type="entry name" value="NAD(P)H-DEPENDENT FMN REDUCTASE LOT6"/>
    <property type="match status" value="1"/>
</dbReference>
<dbReference type="Gene3D" id="3.40.50.360">
    <property type="match status" value="1"/>
</dbReference>
<dbReference type="EMBL" id="PDOD01000005">
    <property type="protein sequence ID" value="PYZ92079.1"/>
    <property type="molecule type" value="Genomic_DNA"/>
</dbReference>
<gene>
    <name evidence="3" type="ORF">CR194_17970</name>
</gene>
<dbReference type="GO" id="GO:0005829">
    <property type="term" value="C:cytosol"/>
    <property type="evidence" value="ECO:0007669"/>
    <property type="project" value="TreeGrafter"/>
</dbReference>
<dbReference type="InterPro" id="IPR050712">
    <property type="entry name" value="NAD(P)H-dep_reductase"/>
</dbReference>
<sequence>MTKQHSIILINGSMNEHSLTKKLLQNIADKLKNQANVSIIDVRELQLPVYDPGMEPPDAVLKLSKELKNADGVIAASPEYHGSFTGSMKNLLDFFGAQEFEQKPIGLATVTGGMKSGTNTLNHLRLVFRNLHGNVIPAQFAISQKETTASLKLDEETDLRLVKFVQSFEDEVTKQHLFNEHRRTEPS</sequence>
<evidence type="ECO:0000313" key="3">
    <source>
        <dbReference type="EMBL" id="PYZ92079.1"/>
    </source>
</evidence>
<protein>
    <submittedName>
        <fullName evidence="3">FMN-dependent NADH-azoreductase</fullName>
    </submittedName>
</protein>